<dbReference type="KEGG" id="pacr:FXN63_21675"/>
<evidence type="ECO:0000256" key="1">
    <source>
        <dbReference type="SAM" id="MobiDB-lite"/>
    </source>
</evidence>
<evidence type="ECO:0000313" key="2">
    <source>
        <dbReference type="EMBL" id="QEI08158.1"/>
    </source>
</evidence>
<proteinExistence type="predicted"/>
<feature type="region of interest" description="Disordered" evidence="1">
    <location>
        <begin position="483"/>
        <end position="515"/>
    </location>
</feature>
<dbReference type="EMBL" id="CP043046">
    <property type="protein sequence ID" value="QEI08158.1"/>
    <property type="molecule type" value="Genomic_DNA"/>
</dbReference>
<protein>
    <submittedName>
        <fullName evidence="2">Uncharacterized protein</fullName>
    </submittedName>
</protein>
<reference evidence="2 3" key="1">
    <citation type="submission" date="2019-08" db="EMBL/GenBank/DDBJ databases">
        <title>Amphibian skin-associated Pigmentiphaga: genome sequence and occurrence across geography and hosts.</title>
        <authorList>
            <person name="Bletz M.C."/>
            <person name="Bunk B."/>
            <person name="Sproeer C."/>
            <person name="Biwer P."/>
            <person name="Reiter S."/>
            <person name="Rabemananjara F.C.E."/>
            <person name="Schulz S."/>
            <person name="Overmann J."/>
            <person name="Vences M."/>
        </authorList>
    </citation>
    <scope>NUCLEOTIDE SEQUENCE [LARGE SCALE GENOMIC DNA]</scope>
    <source>
        <strain evidence="2 3">Mada1488</strain>
    </source>
</reference>
<dbReference type="Proteomes" id="UP000325161">
    <property type="component" value="Chromosome"/>
</dbReference>
<feature type="compositionally biased region" description="Pro residues" evidence="1">
    <location>
        <begin position="506"/>
        <end position="515"/>
    </location>
</feature>
<organism evidence="2 3">
    <name type="scientific">Pigmentiphaga aceris</name>
    <dbReference type="NCBI Taxonomy" id="1940612"/>
    <lineage>
        <taxon>Bacteria</taxon>
        <taxon>Pseudomonadati</taxon>
        <taxon>Pseudomonadota</taxon>
        <taxon>Betaproteobacteria</taxon>
        <taxon>Burkholderiales</taxon>
        <taxon>Alcaligenaceae</taxon>
        <taxon>Pigmentiphaga</taxon>
    </lineage>
</organism>
<evidence type="ECO:0000313" key="3">
    <source>
        <dbReference type="Proteomes" id="UP000325161"/>
    </source>
</evidence>
<sequence>MSSAFSVFGASPAWLQGDGLAPLTYRSVLLSSLHFFPNLLSEQTWLTVTRSELAVAQAHYAARPDASRQERMVFAADQVKNRGPQVAEALAPFLKEEVLKRAAAAPRTLVASHALPPFQYDAASGKLVLVGGPKVFSLLTAPAPNTVTGLPEQASKMAIYSVADNQRTDAKDDAFLDVIEAIRHQPGGVPAATLIALDRRVTSEGIVLPKSAAEAVLEAAKRNEGKGMSANVVFTVDGGVQGPSKRVLTARLVHVTITDPDSRIVASYQASDFPLAQAPVVVPPTTPTAPTFDIVGVALGMPAAEVDTILQAHMSVGTIFRRENGRDVGPQPVAYDALKVYMSEDTREIVLVYFDPTTSDTVSAVRRWVALENGFTTESVRTRLIAKYGPPGQTLSGGGGWTWGRAGGCQGFGDAQLKTENLDRVRGILRTDQAFRQAMQKALDLRRFGYKPGNVSRCGLAVTSRIENGGLLTTLFDQKAVAQRFYPEAPKPPPKPPAKPAAPVRPRTPAPAPAP</sequence>
<name>A0A5C0B0L8_9BURK</name>
<gene>
    <name evidence="2" type="ORF">FXN63_21675</name>
</gene>
<dbReference type="RefSeq" id="WP_148817461.1">
    <property type="nucleotide sequence ID" value="NZ_CP043046.1"/>
</dbReference>
<accession>A0A5C0B0L8</accession>
<keyword evidence="3" id="KW-1185">Reference proteome</keyword>
<feature type="compositionally biased region" description="Pro residues" evidence="1">
    <location>
        <begin position="489"/>
        <end position="500"/>
    </location>
</feature>
<dbReference type="AlphaFoldDB" id="A0A5C0B0L8"/>